<dbReference type="Gene3D" id="3.90.550.10">
    <property type="entry name" value="Spore Coat Polysaccharide Biosynthesis Protein SpsA, Chain A"/>
    <property type="match status" value="1"/>
</dbReference>
<protein>
    <recommendedName>
        <fullName evidence="1">Glycosyltransferase 2-like domain-containing protein</fullName>
    </recommendedName>
</protein>
<dbReference type="Proteomes" id="UP000177791">
    <property type="component" value="Unassembled WGS sequence"/>
</dbReference>
<dbReference type="CDD" id="cd00761">
    <property type="entry name" value="Glyco_tranf_GTA_type"/>
    <property type="match status" value="1"/>
</dbReference>
<feature type="domain" description="Glycosyltransferase 2-like" evidence="1">
    <location>
        <begin position="10"/>
        <end position="132"/>
    </location>
</feature>
<dbReference type="PANTHER" id="PTHR22916">
    <property type="entry name" value="GLYCOSYLTRANSFERASE"/>
    <property type="match status" value="1"/>
</dbReference>
<name>A0A1G1SZX4_9BACT</name>
<comment type="caution">
    <text evidence="2">The sequence shown here is derived from an EMBL/GenBank/DDBJ whole genome shotgun (WGS) entry which is preliminary data.</text>
</comment>
<gene>
    <name evidence="2" type="ORF">BEN48_16430</name>
</gene>
<dbReference type="GO" id="GO:0016758">
    <property type="term" value="F:hexosyltransferase activity"/>
    <property type="evidence" value="ECO:0007669"/>
    <property type="project" value="UniProtKB-ARBA"/>
</dbReference>
<evidence type="ECO:0000259" key="1">
    <source>
        <dbReference type="Pfam" id="PF00535"/>
    </source>
</evidence>
<dbReference type="OrthoDB" id="9815829at2"/>
<organism evidence="2 3">
    <name type="scientific">Hymenobacter glacialis</name>
    <dbReference type="NCBI Taxonomy" id="1908236"/>
    <lineage>
        <taxon>Bacteria</taxon>
        <taxon>Pseudomonadati</taxon>
        <taxon>Bacteroidota</taxon>
        <taxon>Cytophagia</taxon>
        <taxon>Cytophagales</taxon>
        <taxon>Hymenobacteraceae</taxon>
        <taxon>Hymenobacter</taxon>
    </lineage>
</organism>
<proteinExistence type="predicted"/>
<sequence>MPTTELPLVSVIIPVFNAGEYLRPAIDSILQQTLQDFELIIVDDCSQDGSLAVARSYQDDPRVQVLANEQNQGRSFTDNYGAEHARGKYIAKMDADDIALPHRLQAQVDFMEQHPAVGLTSSFMQCFGESDIVYEYPVSGDAVRSFLLFNMPVANPTAFFRRGLMQEHGLRYDDTIKDTFGEDYEFIARVAQVVDIENQPDILLHYRTLPQTLKADVHARRNAKSNQIRERQLRVLGIPFNDRELHVHNTISYFPFTLGDITLAEVHDWLWKIQAYNQERRYAEPEAMLRCVAERWFLTCYLNPDKKTNSLREYRRRPLHKHYNPGTKLHAKFLLKSYLLRHF</sequence>
<dbReference type="PANTHER" id="PTHR22916:SF3">
    <property type="entry name" value="UDP-GLCNAC:BETAGAL BETA-1,3-N-ACETYLGLUCOSAMINYLTRANSFERASE-LIKE PROTEIN 1"/>
    <property type="match status" value="1"/>
</dbReference>
<keyword evidence="3" id="KW-1185">Reference proteome</keyword>
<evidence type="ECO:0000313" key="3">
    <source>
        <dbReference type="Proteomes" id="UP000177791"/>
    </source>
</evidence>
<evidence type="ECO:0000313" key="2">
    <source>
        <dbReference type="EMBL" id="OGX84180.1"/>
    </source>
</evidence>
<dbReference type="InterPro" id="IPR001173">
    <property type="entry name" value="Glyco_trans_2-like"/>
</dbReference>
<dbReference type="AlphaFoldDB" id="A0A1G1SZX4"/>
<accession>A0A1G1SZX4</accession>
<dbReference type="SUPFAM" id="SSF53448">
    <property type="entry name" value="Nucleotide-diphospho-sugar transferases"/>
    <property type="match status" value="1"/>
</dbReference>
<dbReference type="STRING" id="1908236.BEN48_16430"/>
<reference evidence="2 3" key="1">
    <citation type="submission" date="2016-08" db="EMBL/GenBank/DDBJ databases">
        <title>Hymenobacter coccineus sp. nov., Hymenobacter lapidarius sp. nov. and Hymenobacter glacialis sp. nov., isolated from Antarctic soil.</title>
        <authorList>
            <person name="Sedlacek I."/>
            <person name="Kralova S."/>
            <person name="Kyrova K."/>
            <person name="Maslanova I."/>
            <person name="Stankova E."/>
            <person name="Vrbovska V."/>
            <person name="Nemec M."/>
            <person name="Bartak M."/>
            <person name="Svec P."/>
            <person name="Busse H.-J."/>
            <person name="Pantucek R."/>
        </authorList>
    </citation>
    <scope>NUCLEOTIDE SEQUENCE [LARGE SCALE GENOMIC DNA]</scope>
    <source>
        <strain evidence="2 3">CCM 8648</strain>
    </source>
</reference>
<dbReference type="Pfam" id="PF00535">
    <property type="entry name" value="Glycos_transf_2"/>
    <property type="match status" value="1"/>
</dbReference>
<dbReference type="EMBL" id="MDZC01000075">
    <property type="protein sequence ID" value="OGX84180.1"/>
    <property type="molecule type" value="Genomic_DNA"/>
</dbReference>
<dbReference type="RefSeq" id="WP_070735167.1">
    <property type="nucleotide sequence ID" value="NZ_MDZC01000075.1"/>
</dbReference>
<dbReference type="InterPro" id="IPR029044">
    <property type="entry name" value="Nucleotide-diphossugar_trans"/>
</dbReference>